<evidence type="ECO:0000313" key="2">
    <source>
        <dbReference type="EMBL" id="THF65212.1"/>
    </source>
</evidence>
<dbReference type="AlphaFoldDB" id="A0A4V3WC01"/>
<dbReference type="InterPro" id="IPR046513">
    <property type="entry name" value="DUF6691"/>
</dbReference>
<feature type="transmembrane region" description="Helical" evidence="1">
    <location>
        <begin position="98"/>
        <end position="122"/>
    </location>
</feature>
<accession>A0A4V3WC01</accession>
<evidence type="ECO:0008006" key="4">
    <source>
        <dbReference type="Google" id="ProtNLM"/>
    </source>
</evidence>
<gene>
    <name evidence="2" type="ORF">E6O51_01020</name>
</gene>
<dbReference type="RefSeq" id="WP_136383105.1">
    <property type="nucleotide sequence ID" value="NZ_SSOD01000001.1"/>
</dbReference>
<feature type="transmembrane region" description="Helical" evidence="1">
    <location>
        <begin position="72"/>
        <end position="92"/>
    </location>
</feature>
<organism evidence="2 3">
    <name type="scientific">Pseudothauera rhizosphaerae</name>
    <dbReference type="NCBI Taxonomy" id="2565932"/>
    <lineage>
        <taxon>Bacteria</taxon>
        <taxon>Pseudomonadati</taxon>
        <taxon>Pseudomonadota</taxon>
        <taxon>Betaproteobacteria</taxon>
        <taxon>Rhodocyclales</taxon>
        <taxon>Zoogloeaceae</taxon>
        <taxon>Pseudothauera</taxon>
    </lineage>
</organism>
<keyword evidence="1" id="KW-1133">Transmembrane helix</keyword>
<keyword evidence="1" id="KW-0472">Membrane</keyword>
<name>A0A4V3WC01_9RHOO</name>
<evidence type="ECO:0000313" key="3">
    <source>
        <dbReference type="Proteomes" id="UP000307956"/>
    </source>
</evidence>
<protein>
    <recommendedName>
        <fullName evidence="4">YeeE/YedE family protein</fullName>
    </recommendedName>
</protein>
<feature type="transmembrane region" description="Helical" evidence="1">
    <location>
        <begin position="43"/>
        <end position="60"/>
    </location>
</feature>
<dbReference type="Pfam" id="PF20398">
    <property type="entry name" value="DUF6691"/>
    <property type="match status" value="1"/>
</dbReference>
<comment type="caution">
    <text evidence="2">The sequence shown here is derived from an EMBL/GenBank/DDBJ whole genome shotgun (WGS) entry which is preliminary data.</text>
</comment>
<dbReference type="EMBL" id="SSOD01000001">
    <property type="protein sequence ID" value="THF65212.1"/>
    <property type="molecule type" value="Genomic_DNA"/>
</dbReference>
<keyword evidence="3" id="KW-1185">Reference proteome</keyword>
<reference evidence="2 3" key="1">
    <citation type="submission" date="2019-04" db="EMBL/GenBank/DDBJ databases">
        <title>Azoarcus rhizosphaerae sp. nov. isolated from rhizosphere of Ficus religiosa.</title>
        <authorList>
            <person name="Lin S.-Y."/>
            <person name="Hameed A."/>
            <person name="Hsu Y.-H."/>
            <person name="Young C.-C."/>
        </authorList>
    </citation>
    <scope>NUCLEOTIDE SEQUENCE [LARGE SCALE GENOMIC DNA]</scope>
    <source>
        <strain evidence="2 3">CC-YHH848</strain>
    </source>
</reference>
<dbReference type="OrthoDB" id="9790409at2"/>
<dbReference type="Proteomes" id="UP000307956">
    <property type="component" value="Unassembled WGS sequence"/>
</dbReference>
<sequence>MKARETLGALAAGLLFGVGLIVSGMTDPAKVLAFLDFAGAWDPSLALVMAGAIAVAHIGFRATGRLAREGRADGRLILGSVLFGLGWGLAGYCPGPVVVAAGALSPAALVMLPALLAGLWITERWLARGAARDQSK</sequence>
<proteinExistence type="predicted"/>
<evidence type="ECO:0000256" key="1">
    <source>
        <dbReference type="SAM" id="Phobius"/>
    </source>
</evidence>
<keyword evidence="1" id="KW-0812">Transmembrane</keyword>